<dbReference type="OMA" id="NFQDQAG"/>
<keyword evidence="2 3" id="KW-0040">ANK repeat</keyword>
<dbReference type="PROSITE" id="PS50088">
    <property type="entry name" value="ANK_REPEAT"/>
    <property type="match status" value="1"/>
</dbReference>
<feature type="region of interest" description="Disordered" evidence="4">
    <location>
        <begin position="1"/>
        <end position="71"/>
    </location>
</feature>
<accession>A0A226EJI0</accession>
<dbReference type="Pfam" id="PF12796">
    <property type="entry name" value="Ank_2"/>
    <property type="match status" value="1"/>
</dbReference>
<dbReference type="Gene3D" id="1.25.40.20">
    <property type="entry name" value="Ankyrin repeat-containing domain"/>
    <property type="match status" value="1"/>
</dbReference>
<proteinExistence type="predicted"/>
<feature type="repeat" description="ANK" evidence="3">
    <location>
        <begin position="185"/>
        <end position="206"/>
    </location>
</feature>
<comment type="caution">
    <text evidence="5">The sequence shown here is derived from an EMBL/GenBank/DDBJ whole genome shotgun (WGS) entry which is preliminary data.</text>
</comment>
<dbReference type="EMBL" id="LNIX01000003">
    <property type="protein sequence ID" value="OXA57450.1"/>
    <property type="molecule type" value="Genomic_DNA"/>
</dbReference>
<dbReference type="InterPro" id="IPR036770">
    <property type="entry name" value="Ankyrin_rpt-contain_sf"/>
</dbReference>
<reference evidence="5 6" key="1">
    <citation type="submission" date="2015-12" db="EMBL/GenBank/DDBJ databases">
        <title>The genome of Folsomia candida.</title>
        <authorList>
            <person name="Faddeeva A."/>
            <person name="Derks M.F."/>
            <person name="Anvar Y."/>
            <person name="Smit S."/>
            <person name="Van Straalen N."/>
            <person name="Roelofs D."/>
        </authorList>
    </citation>
    <scope>NUCLEOTIDE SEQUENCE [LARGE SCALE GENOMIC DNA]</scope>
    <source>
        <strain evidence="5 6">VU population</strain>
        <tissue evidence="5">Whole body</tissue>
    </source>
</reference>
<sequence length="394" mass="43757">MRSSVVGHHHHGGTHHHNSSDRQQELHPQHRNYNNNNNMTKSRQNGPTTGSGHHIQPHRSSSTNGLADSFNKHNKAYDSRYDELESQQSNQNNLEARRELREKRERDFVPSFVLLDACISNNERKVREICRKLSTLDDDDVEPVINFQDQAGRTPLSYACCGGSIPVIEELSRIRNIDVNLGDNDGNVPLHYAAQAGQSEAVDLLIARFGTKLDLDCRNSTGACANLKDYSRGLTAAEWARLCGRYICAEVITRSAKDAHRHSGSSLMNFSTMSKALPGSRSNMELKRISSDESPYYHLYARSTISGATWLKNKIRKALGAGSSQTCNSPMMRRAPARPPISDGSYTLMGGATICAGSVLLPSIKPLIEQQRARQSVAHKKFTIPTLQVTPVKR</sequence>
<dbReference type="OrthoDB" id="5406014at2759"/>
<dbReference type="SMART" id="SM00248">
    <property type="entry name" value="ANK"/>
    <property type="match status" value="2"/>
</dbReference>
<keyword evidence="1" id="KW-0677">Repeat</keyword>
<evidence type="ECO:0000313" key="6">
    <source>
        <dbReference type="Proteomes" id="UP000198287"/>
    </source>
</evidence>
<evidence type="ECO:0000256" key="2">
    <source>
        <dbReference type="ARBA" id="ARBA00023043"/>
    </source>
</evidence>
<dbReference type="Proteomes" id="UP000198287">
    <property type="component" value="Unassembled WGS sequence"/>
</dbReference>
<evidence type="ECO:0000256" key="3">
    <source>
        <dbReference type="PROSITE-ProRule" id="PRU00023"/>
    </source>
</evidence>
<feature type="compositionally biased region" description="Basic and acidic residues" evidence="4">
    <location>
        <begin position="18"/>
        <end position="28"/>
    </location>
</feature>
<dbReference type="STRING" id="158441.A0A226EJI0"/>
<protein>
    <submittedName>
        <fullName evidence="5">Inversin</fullName>
    </submittedName>
</protein>
<evidence type="ECO:0000256" key="1">
    <source>
        <dbReference type="ARBA" id="ARBA00022737"/>
    </source>
</evidence>
<keyword evidence="6" id="KW-1185">Reference proteome</keyword>
<evidence type="ECO:0000256" key="4">
    <source>
        <dbReference type="SAM" id="MobiDB-lite"/>
    </source>
</evidence>
<name>A0A226EJI0_FOLCA</name>
<dbReference type="PANTHER" id="PTHR24173:SF40">
    <property type="entry name" value="AGAP006757-PA"/>
    <property type="match status" value="1"/>
</dbReference>
<dbReference type="SUPFAM" id="SSF48403">
    <property type="entry name" value="Ankyrin repeat"/>
    <property type="match status" value="1"/>
</dbReference>
<dbReference type="InterPro" id="IPR002110">
    <property type="entry name" value="Ankyrin_rpt"/>
</dbReference>
<organism evidence="5 6">
    <name type="scientific">Folsomia candida</name>
    <name type="common">Springtail</name>
    <dbReference type="NCBI Taxonomy" id="158441"/>
    <lineage>
        <taxon>Eukaryota</taxon>
        <taxon>Metazoa</taxon>
        <taxon>Ecdysozoa</taxon>
        <taxon>Arthropoda</taxon>
        <taxon>Hexapoda</taxon>
        <taxon>Collembola</taxon>
        <taxon>Entomobryomorpha</taxon>
        <taxon>Isotomoidea</taxon>
        <taxon>Isotomidae</taxon>
        <taxon>Proisotominae</taxon>
        <taxon>Folsomia</taxon>
    </lineage>
</organism>
<feature type="compositionally biased region" description="Basic residues" evidence="4">
    <location>
        <begin position="7"/>
        <end position="17"/>
    </location>
</feature>
<dbReference type="AlphaFoldDB" id="A0A226EJI0"/>
<feature type="compositionally biased region" description="Polar residues" evidence="4">
    <location>
        <begin position="39"/>
        <end position="51"/>
    </location>
</feature>
<gene>
    <name evidence="5" type="ORF">Fcan01_07359</name>
</gene>
<dbReference type="PANTHER" id="PTHR24173">
    <property type="entry name" value="ANKYRIN REPEAT CONTAINING"/>
    <property type="match status" value="1"/>
</dbReference>
<evidence type="ECO:0000313" key="5">
    <source>
        <dbReference type="EMBL" id="OXA57450.1"/>
    </source>
</evidence>
<dbReference type="PROSITE" id="PS50297">
    <property type="entry name" value="ANK_REP_REGION"/>
    <property type="match status" value="1"/>
</dbReference>